<dbReference type="Proteomes" id="UP000787156">
    <property type="component" value="Unassembled WGS sequence"/>
</dbReference>
<accession>A0A9D2USR7</accession>
<dbReference type="EMBL" id="DYWX01000071">
    <property type="protein sequence ID" value="HJF27970.1"/>
    <property type="molecule type" value="Genomic_DNA"/>
</dbReference>
<dbReference type="InterPro" id="IPR050126">
    <property type="entry name" value="Ap4A_hydrolase"/>
</dbReference>
<organism evidence="2 3">
    <name type="scientific">Acinetobacter lwoffii</name>
    <dbReference type="NCBI Taxonomy" id="28090"/>
    <lineage>
        <taxon>Bacteria</taxon>
        <taxon>Pseudomonadati</taxon>
        <taxon>Pseudomonadota</taxon>
        <taxon>Gammaproteobacteria</taxon>
        <taxon>Moraxellales</taxon>
        <taxon>Moraxellaceae</taxon>
        <taxon>Acinetobacter</taxon>
    </lineage>
</organism>
<gene>
    <name evidence="2" type="ORF">K8V79_06950</name>
</gene>
<dbReference type="PANTHER" id="PTHR42850">
    <property type="entry name" value="METALLOPHOSPHOESTERASE"/>
    <property type="match status" value="1"/>
</dbReference>
<dbReference type="Gene3D" id="3.60.21.10">
    <property type="match status" value="1"/>
</dbReference>
<dbReference type="GO" id="GO:0005737">
    <property type="term" value="C:cytoplasm"/>
    <property type="evidence" value="ECO:0007669"/>
    <property type="project" value="TreeGrafter"/>
</dbReference>
<dbReference type="PRINTS" id="PR00114">
    <property type="entry name" value="STPHPHTASE"/>
</dbReference>
<dbReference type="GO" id="GO:0016791">
    <property type="term" value="F:phosphatase activity"/>
    <property type="evidence" value="ECO:0007669"/>
    <property type="project" value="TreeGrafter"/>
</dbReference>
<sequence length="344" mass="39629">MSHAFIQPTFTGPVDIIGDIHGEIEALDRLLHVLGYDEEGNQAEQRRLIFVGDLCDRGPDSVAVLKRVKCLVEAGRAQCVLGNHEINLLTDTFREGNGWFFGSAHQDDFKAFNSVPASEVHRKWILDFLNSLPLVLDAPHLRVVHACWDQRSVDQLRSSSFYSLRQAYEYFLEQTALELQALGISEQIQAEQQQYQGQLKDPTASIPLLKSLAEKEWRDQMQNPIRTLSSGAEIIAQKPVYAGGRWRMIDRLAWWENYANRVPVVIGHYWRNFKSAEEKSGLFKDIDAVMWFGQHSNVFCVDYSVGKRYHDRQQQAEFSQHLGALRLPEQRLIFENGRQYQTHR</sequence>
<dbReference type="InterPro" id="IPR006186">
    <property type="entry name" value="Ser/Thr-sp_prot-phosphatase"/>
</dbReference>
<proteinExistence type="predicted"/>
<evidence type="ECO:0000313" key="3">
    <source>
        <dbReference type="Proteomes" id="UP000787156"/>
    </source>
</evidence>
<evidence type="ECO:0000259" key="1">
    <source>
        <dbReference type="Pfam" id="PF00149"/>
    </source>
</evidence>
<comment type="caution">
    <text evidence="2">The sequence shown here is derived from an EMBL/GenBank/DDBJ whole genome shotgun (WGS) entry which is preliminary data.</text>
</comment>
<evidence type="ECO:0000313" key="2">
    <source>
        <dbReference type="EMBL" id="HJF27970.1"/>
    </source>
</evidence>
<dbReference type="SUPFAM" id="SSF56300">
    <property type="entry name" value="Metallo-dependent phosphatases"/>
    <property type="match status" value="1"/>
</dbReference>
<dbReference type="InterPro" id="IPR029052">
    <property type="entry name" value="Metallo-depent_PP-like"/>
</dbReference>
<reference evidence="2" key="1">
    <citation type="journal article" date="2021" name="PeerJ">
        <title>Extensive microbial diversity within the chicken gut microbiome revealed by metagenomics and culture.</title>
        <authorList>
            <person name="Gilroy R."/>
            <person name="Ravi A."/>
            <person name="Getino M."/>
            <person name="Pursley I."/>
            <person name="Horton D.L."/>
            <person name="Alikhan N.F."/>
            <person name="Baker D."/>
            <person name="Gharbi K."/>
            <person name="Hall N."/>
            <person name="Watson M."/>
            <person name="Adriaenssens E.M."/>
            <person name="Foster-Nyarko E."/>
            <person name="Jarju S."/>
            <person name="Secka A."/>
            <person name="Antonio M."/>
            <person name="Oren A."/>
            <person name="Chaudhuri R.R."/>
            <person name="La Ragione R."/>
            <person name="Hildebrand F."/>
            <person name="Pallen M.J."/>
        </authorList>
    </citation>
    <scope>NUCLEOTIDE SEQUENCE</scope>
    <source>
        <strain evidence="2">CHK135-1449</strain>
    </source>
</reference>
<dbReference type="PANTHER" id="PTHR42850:SF7">
    <property type="entry name" value="BIS(5'-NUCLEOSYL)-TETRAPHOSPHATASE PRPE [ASYMMETRICAL]"/>
    <property type="match status" value="1"/>
</dbReference>
<feature type="domain" description="Calcineurin-like phosphoesterase" evidence="1">
    <location>
        <begin position="13"/>
        <end position="123"/>
    </location>
</feature>
<reference evidence="2" key="2">
    <citation type="submission" date="2021-09" db="EMBL/GenBank/DDBJ databases">
        <authorList>
            <person name="Gilroy R."/>
        </authorList>
    </citation>
    <scope>NUCLEOTIDE SEQUENCE</scope>
    <source>
        <strain evidence="2">CHK135-1449</strain>
    </source>
</reference>
<dbReference type="Pfam" id="PF00149">
    <property type="entry name" value="Metallophos"/>
    <property type="match status" value="1"/>
</dbReference>
<dbReference type="InterPro" id="IPR004843">
    <property type="entry name" value="Calcineurin-like_PHP"/>
</dbReference>
<dbReference type="AlphaFoldDB" id="A0A9D2USR7"/>
<protein>
    <submittedName>
        <fullName evidence="2">Metallophosphoesterase</fullName>
    </submittedName>
</protein>
<name>A0A9D2USR7_ACILW</name>